<reference evidence="1" key="1">
    <citation type="submission" date="2018-05" db="EMBL/GenBank/DDBJ databases">
        <title>Draft genome of Mucuna pruriens seed.</title>
        <authorList>
            <person name="Nnadi N.E."/>
            <person name="Vos R."/>
            <person name="Hasami M.H."/>
            <person name="Devisetty U.K."/>
            <person name="Aguiy J.C."/>
        </authorList>
    </citation>
    <scope>NUCLEOTIDE SEQUENCE [LARGE SCALE GENOMIC DNA]</scope>
    <source>
        <strain evidence="1">JCA_2017</strain>
    </source>
</reference>
<name>A0A371HWP8_MUCPR</name>
<dbReference type="AlphaFoldDB" id="A0A371HWP8"/>
<keyword evidence="2" id="KW-1185">Reference proteome</keyword>
<dbReference type="Gene3D" id="3.30.420.10">
    <property type="entry name" value="Ribonuclease H-like superfamily/Ribonuclease H"/>
    <property type="match status" value="1"/>
</dbReference>
<proteinExistence type="predicted"/>
<sequence length="80" mass="9405">MDWFSNYGNLIIKNDFPRSFTKIDCLENIRELDSWPLRFAFKSSNNEVEYEVLLARMALAREIGVKELIMQSDSQLVTDQ</sequence>
<feature type="non-terminal residue" evidence="1">
    <location>
        <position position="80"/>
    </location>
</feature>
<dbReference type="OrthoDB" id="1740909at2759"/>
<organism evidence="1 2">
    <name type="scientific">Mucuna pruriens</name>
    <name type="common">Velvet bean</name>
    <name type="synonym">Dolichos pruriens</name>
    <dbReference type="NCBI Taxonomy" id="157652"/>
    <lineage>
        <taxon>Eukaryota</taxon>
        <taxon>Viridiplantae</taxon>
        <taxon>Streptophyta</taxon>
        <taxon>Embryophyta</taxon>
        <taxon>Tracheophyta</taxon>
        <taxon>Spermatophyta</taxon>
        <taxon>Magnoliopsida</taxon>
        <taxon>eudicotyledons</taxon>
        <taxon>Gunneridae</taxon>
        <taxon>Pentapetalae</taxon>
        <taxon>rosids</taxon>
        <taxon>fabids</taxon>
        <taxon>Fabales</taxon>
        <taxon>Fabaceae</taxon>
        <taxon>Papilionoideae</taxon>
        <taxon>50 kb inversion clade</taxon>
        <taxon>NPAAA clade</taxon>
        <taxon>indigoferoid/millettioid clade</taxon>
        <taxon>Phaseoleae</taxon>
        <taxon>Mucuna</taxon>
    </lineage>
</organism>
<dbReference type="Proteomes" id="UP000257109">
    <property type="component" value="Unassembled WGS sequence"/>
</dbReference>
<evidence type="ECO:0000313" key="1">
    <source>
        <dbReference type="EMBL" id="RDY07231.1"/>
    </source>
</evidence>
<gene>
    <name evidence="1" type="ORF">CR513_08682</name>
</gene>
<feature type="non-terminal residue" evidence="1">
    <location>
        <position position="1"/>
    </location>
</feature>
<comment type="caution">
    <text evidence="1">The sequence shown here is derived from an EMBL/GenBank/DDBJ whole genome shotgun (WGS) entry which is preliminary data.</text>
</comment>
<accession>A0A371HWP8</accession>
<evidence type="ECO:0008006" key="3">
    <source>
        <dbReference type="Google" id="ProtNLM"/>
    </source>
</evidence>
<dbReference type="InterPro" id="IPR036397">
    <property type="entry name" value="RNaseH_sf"/>
</dbReference>
<protein>
    <recommendedName>
        <fullName evidence="3">RNase H type-1 domain-containing protein</fullName>
    </recommendedName>
</protein>
<dbReference type="EMBL" id="QJKJ01001518">
    <property type="protein sequence ID" value="RDY07231.1"/>
    <property type="molecule type" value="Genomic_DNA"/>
</dbReference>
<dbReference type="GO" id="GO:0003676">
    <property type="term" value="F:nucleic acid binding"/>
    <property type="evidence" value="ECO:0007669"/>
    <property type="project" value="InterPro"/>
</dbReference>
<evidence type="ECO:0000313" key="2">
    <source>
        <dbReference type="Proteomes" id="UP000257109"/>
    </source>
</evidence>